<organism evidence="6 7">
    <name type="scientific">Xylanimonas allomyrinae</name>
    <dbReference type="NCBI Taxonomy" id="2509459"/>
    <lineage>
        <taxon>Bacteria</taxon>
        <taxon>Bacillati</taxon>
        <taxon>Actinomycetota</taxon>
        <taxon>Actinomycetes</taxon>
        <taxon>Micrococcales</taxon>
        <taxon>Promicromonosporaceae</taxon>
        <taxon>Xylanimonas</taxon>
    </lineage>
</organism>
<dbReference type="GO" id="GO:0003677">
    <property type="term" value="F:DNA binding"/>
    <property type="evidence" value="ECO:0007669"/>
    <property type="project" value="UniProtKB-KW"/>
</dbReference>
<dbReference type="SUPFAM" id="SSF46785">
    <property type="entry name" value="Winged helix' DNA-binding domain"/>
    <property type="match status" value="1"/>
</dbReference>
<evidence type="ECO:0000256" key="4">
    <source>
        <dbReference type="ARBA" id="ARBA00023163"/>
    </source>
</evidence>
<reference evidence="6 7" key="1">
    <citation type="submission" date="2019-01" db="EMBL/GenBank/DDBJ databases">
        <title>Genome sequencing of strain 2JSPR-7.</title>
        <authorList>
            <person name="Heo J."/>
            <person name="Kim S.-J."/>
            <person name="Kim J.-S."/>
            <person name="Hong S.-B."/>
            <person name="Kwon S.-W."/>
        </authorList>
    </citation>
    <scope>NUCLEOTIDE SEQUENCE [LARGE SCALE GENOMIC DNA]</scope>
    <source>
        <strain evidence="6 7">2JSPR-7</strain>
    </source>
</reference>
<accession>A0A4P6EJ06</accession>
<evidence type="ECO:0000259" key="5">
    <source>
        <dbReference type="PROSITE" id="PS50931"/>
    </source>
</evidence>
<feature type="domain" description="HTH lysR-type" evidence="5">
    <location>
        <begin position="7"/>
        <end position="65"/>
    </location>
</feature>
<dbReference type="RefSeq" id="WP_129202845.1">
    <property type="nucleotide sequence ID" value="NZ_CP035495.1"/>
</dbReference>
<dbReference type="SUPFAM" id="SSF53850">
    <property type="entry name" value="Periplasmic binding protein-like II"/>
    <property type="match status" value="1"/>
</dbReference>
<protein>
    <submittedName>
        <fullName evidence="6">LysR family transcriptional regulator</fullName>
    </submittedName>
</protein>
<dbReference type="EMBL" id="CP035495">
    <property type="protein sequence ID" value="QAY62580.1"/>
    <property type="molecule type" value="Genomic_DNA"/>
</dbReference>
<dbReference type="KEGG" id="xyl:ET495_04185"/>
<evidence type="ECO:0000256" key="2">
    <source>
        <dbReference type="ARBA" id="ARBA00023015"/>
    </source>
</evidence>
<evidence type="ECO:0000256" key="1">
    <source>
        <dbReference type="ARBA" id="ARBA00009437"/>
    </source>
</evidence>
<dbReference type="Gene3D" id="1.10.10.10">
    <property type="entry name" value="Winged helix-like DNA-binding domain superfamily/Winged helix DNA-binding domain"/>
    <property type="match status" value="1"/>
</dbReference>
<gene>
    <name evidence="6" type="ORF">ET495_04185</name>
</gene>
<sequence>MSSRRSITIAQLESFEAAAEFGSMAEAAQRLHTTPSNVSVAVSKLERALGVELLVRHRARGVTLTPAGREALAQVRHILASGRELEEWCSAERGELVGKVRLGCFVSLTAFYVPDFLAQMRQQAPQVTVEVHEATTDVLHQLLADGELDLALTYVQEVPAGVAFHAMTTVRPHVIVAATCDLAQRESVRLADLASGTMVTFNTPFAVRRSRQLFTSSGLEPPPQVLASTIETTRALVAAGLGFAILNQRWASGIAADGNRVVTVELADDVTPLRLGTLTRHARPSAKIRLANDILAAHARERHLGP</sequence>
<proteinExistence type="inferred from homology"/>
<comment type="similarity">
    <text evidence="1">Belongs to the LysR transcriptional regulatory family.</text>
</comment>
<dbReference type="Gene3D" id="3.40.190.10">
    <property type="entry name" value="Periplasmic binding protein-like II"/>
    <property type="match status" value="2"/>
</dbReference>
<dbReference type="OrthoDB" id="3461141at2"/>
<evidence type="ECO:0000313" key="6">
    <source>
        <dbReference type="EMBL" id="QAY62580.1"/>
    </source>
</evidence>
<dbReference type="InterPro" id="IPR036388">
    <property type="entry name" value="WH-like_DNA-bd_sf"/>
</dbReference>
<dbReference type="InterPro" id="IPR000847">
    <property type="entry name" value="LysR_HTH_N"/>
</dbReference>
<dbReference type="PROSITE" id="PS50931">
    <property type="entry name" value="HTH_LYSR"/>
    <property type="match status" value="1"/>
</dbReference>
<keyword evidence="2" id="KW-0805">Transcription regulation</keyword>
<evidence type="ECO:0000313" key="7">
    <source>
        <dbReference type="Proteomes" id="UP000291758"/>
    </source>
</evidence>
<dbReference type="InterPro" id="IPR036390">
    <property type="entry name" value="WH_DNA-bd_sf"/>
</dbReference>
<evidence type="ECO:0000256" key="3">
    <source>
        <dbReference type="ARBA" id="ARBA00023125"/>
    </source>
</evidence>
<keyword evidence="7" id="KW-1185">Reference proteome</keyword>
<dbReference type="InterPro" id="IPR050950">
    <property type="entry name" value="HTH-type_LysR_regulators"/>
</dbReference>
<dbReference type="PANTHER" id="PTHR30419">
    <property type="entry name" value="HTH-TYPE TRANSCRIPTIONAL REGULATOR YBHD"/>
    <property type="match status" value="1"/>
</dbReference>
<dbReference type="Pfam" id="PF03466">
    <property type="entry name" value="LysR_substrate"/>
    <property type="match status" value="1"/>
</dbReference>
<dbReference type="InterPro" id="IPR005119">
    <property type="entry name" value="LysR_subst-bd"/>
</dbReference>
<name>A0A4P6EJ06_9MICO</name>
<dbReference type="GO" id="GO:0003700">
    <property type="term" value="F:DNA-binding transcription factor activity"/>
    <property type="evidence" value="ECO:0007669"/>
    <property type="project" value="InterPro"/>
</dbReference>
<keyword evidence="4" id="KW-0804">Transcription</keyword>
<dbReference type="Proteomes" id="UP000291758">
    <property type="component" value="Chromosome"/>
</dbReference>
<keyword evidence="3" id="KW-0238">DNA-binding</keyword>
<dbReference type="AlphaFoldDB" id="A0A4P6EJ06"/>
<dbReference type="Pfam" id="PF00126">
    <property type="entry name" value="HTH_1"/>
    <property type="match status" value="1"/>
</dbReference>
<dbReference type="GO" id="GO:0005829">
    <property type="term" value="C:cytosol"/>
    <property type="evidence" value="ECO:0007669"/>
    <property type="project" value="TreeGrafter"/>
</dbReference>